<dbReference type="EMBL" id="NBSK02000006">
    <property type="protein sequence ID" value="KAJ0202397.1"/>
    <property type="molecule type" value="Genomic_DNA"/>
</dbReference>
<keyword evidence="3" id="KW-1185">Reference proteome</keyword>
<comment type="caution">
    <text evidence="2">The sequence shown here is derived from an EMBL/GenBank/DDBJ whole genome shotgun (WGS) entry which is preliminary data.</text>
</comment>
<evidence type="ECO:0000256" key="1">
    <source>
        <dbReference type="SAM" id="MobiDB-lite"/>
    </source>
</evidence>
<dbReference type="PANTHER" id="PTHR31973:SF189">
    <property type="entry name" value="TRANSPOSASE, MUDR, PLANT, MULE TRANSPOSASE DOMAIN PROTEIN-RELATED"/>
    <property type="match status" value="1"/>
</dbReference>
<proteinExistence type="predicted"/>
<evidence type="ECO:0000313" key="2">
    <source>
        <dbReference type="EMBL" id="KAJ0202397.1"/>
    </source>
</evidence>
<dbReference type="Proteomes" id="UP000235145">
    <property type="component" value="Unassembled WGS sequence"/>
</dbReference>
<gene>
    <name evidence="2" type="ORF">LSAT_V11C600306940</name>
</gene>
<protein>
    <recommendedName>
        <fullName evidence="4">Zinc finger PMZ-type domain-containing protein</fullName>
    </recommendedName>
</protein>
<name>A0A9R1XBI2_LACSA</name>
<dbReference type="PANTHER" id="PTHR31973">
    <property type="entry name" value="POLYPROTEIN, PUTATIVE-RELATED"/>
    <property type="match status" value="1"/>
</dbReference>
<feature type="region of interest" description="Disordered" evidence="1">
    <location>
        <begin position="492"/>
        <end position="518"/>
    </location>
</feature>
<sequence>MLTLLQDGSDTDAKDEEVDVKPMYHVHDPTQNWKKMVPILGMKLSDPNEIKYLLNNYVVRHGYNLLYEKSDNNKLLAKCIKDNHNCSRSFKLGEIVSYRWIRKQFVNEILQRPKMSLSNMKAKISKQKNNTNVSLGQRRNARRLNVLWLSIMEGYGIMVRAIMRSNPMSTVRMDVDIMPDSTIYFSKYYVCFKGVRDGWITGCRNVICVNGCFLKGLCKGELLVEMDKDLNNNIYPIAWVVVNVENKWFLDILIDDIGWGNSGGLTIILDGYKKKFDGEHYMKLFWDAVNSTTVPQFEEIMDEIKKLDPNAYDHLIEREPKSWSNAFFVEGRNYDAMENVRFGNDAFDVDLIRRVCEGRSWQLRGIPCMHGLAAIAYMNHNAESYVAPCFSKQTFLSSYTYNVHHLNGSPMWPKTTYKKPLPQKKSLLGRPKVPVKRGIQYHMQKGYKIVVLAGALDTRNQVVHEKVKMNLYSVILCNWKLILFVFSRRGSTSGSGSEHVPVQEPIQERVREPVQAPRASRIGKMHVQKRKVLERITEVGLSSKCHVAQL</sequence>
<organism evidence="2 3">
    <name type="scientific">Lactuca sativa</name>
    <name type="common">Garden lettuce</name>
    <dbReference type="NCBI Taxonomy" id="4236"/>
    <lineage>
        <taxon>Eukaryota</taxon>
        <taxon>Viridiplantae</taxon>
        <taxon>Streptophyta</taxon>
        <taxon>Embryophyta</taxon>
        <taxon>Tracheophyta</taxon>
        <taxon>Spermatophyta</taxon>
        <taxon>Magnoliopsida</taxon>
        <taxon>eudicotyledons</taxon>
        <taxon>Gunneridae</taxon>
        <taxon>Pentapetalae</taxon>
        <taxon>asterids</taxon>
        <taxon>campanulids</taxon>
        <taxon>Asterales</taxon>
        <taxon>Asteraceae</taxon>
        <taxon>Cichorioideae</taxon>
        <taxon>Cichorieae</taxon>
        <taxon>Lactucinae</taxon>
        <taxon>Lactuca</taxon>
    </lineage>
</organism>
<accession>A0A9R1XBI2</accession>
<evidence type="ECO:0000313" key="3">
    <source>
        <dbReference type="Proteomes" id="UP000235145"/>
    </source>
</evidence>
<reference evidence="2 3" key="1">
    <citation type="journal article" date="2017" name="Nat. Commun.">
        <title>Genome assembly with in vitro proximity ligation data and whole-genome triplication in lettuce.</title>
        <authorList>
            <person name="Reyes-Chin-Wo S."/>
            <person name="Wang Z."/>
            <person name="Yang X."/>
            <person name="Kozik A."/>
            <person name="Arikit S."/>
            <person name="Song C."/>
            <person name="Xia L."/>
            <person name="Froenicke L."/>
            <person name="Lavelle D.O."/>
            <person name="Truco M.J."/>
            <person name="Xia R."/>
            <person name="Zhu S."/>
            <person name="Xu C."/>
            <person name="Xu H."/>
            <person name="Xu X."/>
            <person name="Cox K."/>
            <person name="Korf I."/>
            <person name="Meyers B.C."/>
            <person name="Michelmore R.W."/>
        </authorList>
    </citation>
    <scope>NUCLEOTIDE SEQUENCE [LARGE SCALE GENOMIC DNA]</scope>
    <source>
        <strain evidence="3">cv. Salinas</strain>
        <tissue evidence="2">Seedlings</tissue>
    </source>
</reference>
<evidence type="ECO:0008006" key="4">
    <source>
        <dbReference type="Google" id="ProtNLM"/>
    </source>
</evidence>
<dbReference type="AlphaFoldDB" id="A0A9R1XBI2"/>